<name>A0A6J5VMW0_PRUAR</name>
<reference evidence="2 3" key="1">
    <citation type="submission" date="2020-05" db="EMBL/GenBank/DDBJ databases">
        <authorList>
            <person name="Campoy J."/>
            <person name="Schneeberger K."/>
            <person name="Spophaly S."/>
        </authorList>
    </citation>
    <scope>NUCLEOTIDE SEQUENCE [LARGE SCALE GENOMIC DNA]</scope>
    <source>
        <strain evidence="2">PruArmRojPasFocal</strain>
    </source>
</reference>
<dbReference type="Proteomes" id="UP000507222">
    <property type="component" value="Unassembled WGS sequence"/>
</dbReference>
<protein>
    <submittedName>
        <fullName evidence="2">Uncharacterized protein</fullName>
    </submittedName>
</protein>
<evidence type="ECO:0000256" key="1">
    <source>
        <dbReference type="SAM" id="SignalP"/>
    </source>
</evidence>
<dbReference type="AlphaFoldDB" id="A0A6J5VMW0"/>
<gene>
    <name evidence="2" type="ORF">CURHAP_LOCUS48303</name>
</gene>
<accession>A0A6J5VMW0</accession>
<keyword evidence="1" id="KW-0732">Signal</keyword>
<dbReference type="EMBL" id="CAEKDK010000008">
    <property type="protein sequence ID" value="CAB4289481.1"/>
    <property type="molecule type" value="Genomic_DNA"/>
</dbReference>
<evidence type="ECO:0000313" key="3">
    <source>
        <dbReference type="Proteomes" id="UP000507222"/>
    </source>
</evidence>
<proteinExistence type="predicted"/>
<sequence>MVEFVSCGFLLSIDIVILNMLPDMFSAEIPYMKCMNFEFEIVAFALSKPDMDANSSPFVLYVFHFLRFSLVGVLEMGSGELHMRENITFITQLITWRFEIGQKLLVSSRLEDGLRNEDAPPVLFHHINIVVIGVELDISCALM</sequence>
<evidence type="ECO:0000313" key="2">
    <source>
        <dbReference type="EMBL" id="CAB4289481.1"/>
    </source>
</evidence>
<feature type="chain" id="PRO_5026899646" evidence="1">
    <location>
        <begin position="27"/>
        <end position="143"/>
    </location>
</feature>
<feature type="signal peptide" evidence="1">
    <location>
        <begin position="1"/>
        <end position="26"/>
    </location>
</feature>
<organism evidence="2 3">
    <name type="scientific">Prunus armeniaca</name>
    <name type="common">Apricot</name>
    <name type="synonym">Armeniaca vulgaris</name>
    <dbReference type="NCBI Taxonomy" id="36596"/>
    <lineage>
        <taxon>Eukaryota</taxon>
        <taxon>Viridiplantae</taxon>
        <taxon>Streptophyta</taxon>
        <taxon>Embryophyta</taxon>
        <taxon>Tracheophyta</taxon>
        <taxon>Spermatophyta</taxon>
        <taxon>Magnoliopsida</taxon>
        <taxon>eudicotyledons</taxon>
        <taxon>Gunneridae</taxon>
        <taxon>Pentapetalae</taxon>
        <taxon>rosids</taxon>
        <taxon>fabids</taxon>
        <taxon>Rosales</taxon>
        <taxon>Rosaceae</taxon>
        <taxon>Amygdaloideae</taxon>
        <taxon>Amygdaleae</taxon>
        <taxon>Prunus</taxon>
    </lineage>
</organism>